<gene>
    <name evidence="1" type="ORF">SAMN04515668_1800</name>
</gene>
<evidence type="ECO:0000313" key="2">
    <source>
        <dbReference type="Proteomes" id="UP000199029"/>
    </source>
</evidence>
<dbReference type="AlphaFoldDB" id="A0A1I5XF63"/>
<evidence type="ECO:0008006" key="3">
    <source>
        <dbReference type="Google" id="ProtNLM"/>
    </source>
</evidence>
<proteinExistence type="predicted"/>
<dbReference type="Proteomes" id="UP000199029">
    <property type="component" value="Unassembled WGS sequence"/>
</dbReference>
<reference evidence="2" key="1">
    <citation type="submission" date="2016-10" db="EMBL/GenBank/DDBJ databases">
        <authorList>
            <person name="Varghese N."/>
            <person name="Submissions S."/>
        </authorList>
    </citation>
    <scope>NUCLEOTIDE SEQUENCE [LARGE SCALE GENOMIC DNA]</scope>
    <source>
        <strain evidence="2">OR362-8,ATCC BAA-1266,JCM 13504</strain>
    </source>
</reference>
<organism evidence="1 2">
    <name type="scientific">Hymenobacter arizonensis</name>
    <name type="common">Siccationidurans arizonensis</name>
    <dbReference type="NCBI Taxonomy" id="1227077"/>
    <lineage>
        <taxon>Bacteria</taxon>
        <taxon>Pseudomonadati</taxon>
        <taxon>Bacteroidota</taxon>
        <taxon>Cytophagia</taxon>
        <taxon>Cytophagales</taxon>
        <taxon>Hymenobacteraceae</taxon>
        <taxon>Hymenobacter</taxon>
    </lineage>
</organism>
<dbReference type="OrthoDB" id="879261at2"/>
<protein>
    <recommendedName>
        <fullName evidence="3">SpoIIAA-like</fullName>
    </recommendedName>
</protein>
<dbReference type="RefSeq" id="WP_143080121.1">
    <property type="nucleotide sequence ID" value="NZ_FOXS01000002.1"/>
</dbReference>
<dbReference type="EMBL" id="FOXS01000002">
    <property type="protein sequence ID" value="SFQ30456.1"/>
    <property type="molecule type" value="Genomic_DNA"/>
</dbReference>
<dbReference type="STRING" id="1227077.SAMN04515668_1800"/>
<sequence>MIITTIPDLSVQHDEALGLLRIEWASGQDMRTFRASFEQILELAQRSQTRHVLLDINSFPDISVYDQVWMGSNWMPELVKLPIERLVLAINRHRVHNQLAIDSLIATARPLIKFDLQFFLTAVPGLHWLSDYSPRLPMLLAEWNAVHGPDLPSASGNLTEPRNFFRPRG</sequence>
<keyword evidence="2" id="KW-1185">Reference proteome</keyword>
<accession>A0A1I5XF63</accession>
<evidence type="ECO:0000313" key="1">
    <source>
        <dbReference type="EMBL" id="SFQ30456.1"/>
    </source>
</evidence>
<name>A0A1I5XF63_HYMAR</name>